<keyword evidence="9 11" id="KW-0472">Membrane</keyword>
<dbReference type="InterPro" id="IPR026895">
    <property type="entry name" value="EMC1"/>
</dbReference>
<evidence type="ECO:0000256" key="8">
    <source>
        <dbReference type="ARBA" id="ARBA00022989"/>
    </source>
</evidence>
<keyword evidence="16" id="KW-1185">Reference proteome</keyword>
<keyword evidence="7" id="KW-0256">Endoplasmic reticulum</keyword>
<gene>
    <name evidence="15" type="ORF">FWILDA_LOCUS13105</name>
</gene>
<feature type="chain" id="PRO_5040771038" description="ER membrane protein complex subunit 1" evidence="12">
    <location>
        <begin position="24"/>
        <end position="979"/>
    </location>
</feature>
<accession>A0A9W4SXU1</accession>
<keyword evidence="8 11" id="KW-1133">Transmembrane helix</keyword>
<evidence type="ECO:0000313" key="16">
    <source>
        <dbReference type="Proteomes" id="UP001153678"/>
    </source>
</evidence>
<evidence type="ECO:0000256" key="1">
    <source>
        <dbReference type="ARBA" id="ARBA00004115"/>
    </source>
</evidence>
<evidence type="ECO:0000259" key="13">
    <source>
        <dbReference type="Pfam" id="PF07774"/>
    </source>
</evidence>
<comment type="similarity">
    <text evidence="2">Belongs to the EMC1 family.</text>
</comment>
<evidence type="ECO:0000256" key="10">
    <source>
        <dbReference type="ARBA" id="ARBA00023180"/>
    </source>
</evidence>
<dbReference type="OrthoDB" id="28092at2759"/>
<dbReference type="InterPro" id="IPR015943">
    <property type="entry name" value="WD40/YVTN_repeat-like_dom_sf"/>
</dbReference>
<protein>
    <recommendedName>
        <fullName evidence="4">ER membrane protein complex subunit 1</fullName>
    </recommendedName>
</protein>
<sequence length="979" mass="111300">MVRLRVFAFVVSLLVWHVEYVSSLYANQAGVIDWHHQYIGTPKASFFHKFVSRGAYVLVASDRNVLASINVRSGILDWRQVFDENENILAFKGYESVAISVSKRDHDYIVRSWEPHSGFMLWENRIKDVRIMNSNPSIEDDVPGVEVVFAADNLGVLALLEGTTVINLNLTDGNQNWRSDITDSSTVLYKLVDFEQKVYGVGLKKSIRSYTIEVNTYDISNGFLKTQSLSSKIDNIKDMIVLGGNTQNGFIIWKEENNMRVNRLETTVIEQAPLEALYGTVIPSFAKANGKLELHDLNLGSRTEFLVQVPTNEGSTAAVFKVDPVSGRLLVLYDFEEKPENSVYSATFDKSERLIIARSRVTAEDVAKVDIIAPGPRLVLGSYEMNYSLNSYGDLKKSVLDVDSKATGYRMLVTSADGSMHFWKDHEVVWKSEESLAHTIEAEFLDLPERKLWTQEVDELAEQPEEAETISPLARYIRRVRTHIEQLKDLPAYLISYAQRFITGDYEAEPIQLAYKSKISLHRDTFGFRKLLIFVTRTKLIALDTINKGQIVWSRYFGNEILEFNKIFVVRSSTVKYPPIVVAIGIGIRKDSKERIVTRIFRLNALTGENFIPTENKEYFPSELSIPIITKSILKLPIEEPDERTHIIALIDEELKARSLKGYHVENYVQPFDVTEVWSFGFPEGESIAAIGHRPQHEKIASLGRVLGDRSVLYKYLNPHLIAVSTLSTSTNPTSLNVYLIDTVKGSILYHAIHENVGSSQPVRIAQIENLVVYHFWSENFNEKGYVVVVYELYENENADQRFESPVFTSFAHERPYVSAQAYMFPYGVNAIGITTTKHGIATREFLFALDTNQVFGISKRILDPRRPQRALTSEDKEEMLIPYDPAIPDNKKWVLSYHLSISGIKHIITSPALLESTSLVLVYGLDIWFTREAPSKTFDVLSEDFSKGTLLITIFGLILGILITKPMVRKKKVNTRWY</sequence>
<organism evidence="15 16">
    <name type="scientific">Funneliformis geosporum</name>
    <dbReference type="NCBI Taxonomy" id="1117311"/>
    <lineage>
        <taxon>Eukaryota</taxon>
        <taxon>Fungi</taxon>
        <taxon>Fungi incertae sedis</taxon>
        <taxon>Mucoromycota</taxon>
        <taxon>Glomeromycotina</taxon>
        <taxon>Glomeromycetes</taxon>
        <taxon>Glomerales</taxon>
        <taxon>Glomeraceae</taxon>
        <taxon>Funneliformis</taxon>
    </lineage>
</organism>
<evidence type="ECO:0000256" key="7">
    <source>
        <dbReference type="ARBA" id="ARBA00022824"/>
    </source>
</evidence>
<feature type="transmembrane region" description="Helical" evidence="11">
    <location>
        <begin position="949"/>
        <end position="969"/>
    </location>
</feature>
<dbReference type="InterPro" id="IPR011678">
    <property type="entry name" value="EMC1_C"/>
</dbReference>
<comment type="subunit">
    <text evidence="3">Component of the ER membrane protein complex (EMC).</text>
</comment>
<evidence type="ECO:0000313" key="15">
    <source>
        <dbReference type="EMBL" id="CAI2187488.1"/>
    </source>
</evidence>
<evidence type="ECO:0000256" key="11">
    <source>
        <dbReference type="SAM" id="Phobius"/>
    </source>
</evidence>
<evidence type="ECO:0000256" key="12">
    <source>
        <dbReference type="SAM" id="SignalP"/>
    </source>
</evidence>
<dbReference type="InterPro" id="IPR058545">
    <property type="entry name" value="Beta-prop_EMC1_1st"/>
</dbReference>
<dbReference type="SUPFAM" id="SSF50998">
    <property type="entry name" value="Quinoprotein alcohol dehydrogenase-like"/>
    <property type="match status" value="1"/>
</dbReference>
<dbReference type="Proteomes" id="UP001153678">
    <property type="component" value="Unassembled WGS sequence"/>
</dbReference>
<keyword evidence="5 11" id="KW-0812">Transmembrane</keyword>
<evidence type="ECO:0000256" key="9">
    <source>
        <dbReference type="ARBA" id="ARBA00023136"/>
    </source>
</evidence>
<proteinExistence type="inferred from homology"/>
<comment type="caution">
    <text evidence="15">The sequence shown here is derived from an EMBL/GenBank/DDBJ whole genome shotgun (WGS) entry which is preliminary data.</text>
</comment>
<dbReference type="Pfam" id="PF07774">
    <property type="entry name" value="EMC1_C"/>
    <property type="match status" value="1"/>
</dbReference>
<feature type="domain" description="ER membrane protein complex subunit 1 C-terminal" evidence="13">
    <location>
        <begin position="769"/>
        <end position="978"/>
    </location>
</feature>
<dbReference type="Gene3D" id="2.130.10.10">
    <property type="entry name" value="YVTN repeat-like/Quinoprotein amine dehydrogenase"/>
    <property type="match status" value="1"/>
</dbReference>
<evidence type="ECO:0000256" key="4">
    <source>
        <dbReference type="ARBA" id="ARBA00020824"/>
    </source>
</evidence>
<dbReference type="PANTHER" id="PTHR21573:SF0">
    <property type="entry name" value="ER MEMBRANE PROTEIN COMPLEX SUBUNIT 1"/>
    <property type="match status" value="1"/>
</dbReference>
<keyword evidence="10" id="KW-0325">Glycoprotein</keyword>
<evidence type="ECO:0000256" key="2">
    <source>
        <dbReference type="ARBA" id="ARBA00007904"/>
    </source>
</evidence>
<dbReference type="AlphaFoldDB" id="A0A9W4SXU1"/>
<evidence type="ECO:0000259" key="14">
    <source>
        <dbReference type="Pfam" id="PF25293"/>
    </source>
</evidence>
<dbReference type="EMBL" id="CAMKVN010004658">
    <property type="protein sequence ID" value="CAI2187488.1"/>
    <property type="molecule type" value="Genomic_DNA"/>
</dbReference>
<feature type="signal peptide" evidence="12">
    <location>
        <begin position="1"/>
        <end position="23"/>
    </location>
</feature>
<feature type="domain" description="EMC1 first beta-propeller" evidence="14">
    <location>
        <begin position="24"/>
        <end position="434"/>
    </location>
</feature>
<keyword evidence="6 12" id="KW-0732">Signal</keyword>
<name>A0A9W4SXU1_9GLOM</name>
<dbReference type="PANTHER" id="PTHR21573">
    <property type="entry name" value="ER MEMBRANE PROTEIN COMPLEX SUBUNIT 1"/>
    <property type="match status" value="1"/>
</dbReference>
<comment type="subcellular location">
    <subcellularLocation>
        <location evidence="1">Endoplasmic reticulum membrane</location>
        <topology evidence="1">Single-pass type I membrane protein</topology>
    </subcellularLocation>
</comment>
<dbReference type="GO" id="GO:0072546">
    <property type="term" value="C:EMC complex"/>
    <property type="evidence" value="ECO:0007669"/>
    <property type="project" value="InterPro"/>
</dbReference>
<evidence type="ECO:0000256" key="6">
    <source>
        <dbReference type="ARBA" id="ARBA00022729"/>
    </source>
</evidence>
<dbReference type="Pfam" id="PF25293">
    <property type="entry name" value="Beta-prop_EMC1_N"/>
    <property type="match status" value="1"/>
</dbReference>
<dbReference type="InterPro" id="IPR011047">
    <property type="entry name" value="Quinoprotein_ADH-like_sf"/>
</dbReference>
<evidence type="ECO:0000256" key="3">
    <source>
        <dbReference type="ARBA" id="ARBA00011276"/>
    </source>
</evidence>
<dbReference type="GO" id="GO:0034975">
    <property type="term" value="P:protein folding in endoplasmic reticulum"/>
    <property type="evidence" value="ECO:0007669"/>
    <property type="project" value="TreeGrafter"/>
</dbReference>
<evidence type="ECO:0000256" key="5">
    <source>
        <dbReference type="ARBA" id="ARBA00022692"/>
    </source>
</evidence>
<reference evidence="15" key="1">
    <citation type="submission" date="2022-08" db="EMBL/GenBank/DDBJ databases">
        <authorList>
            <person name="Kallberg Y."/>
            <person name="Tangrot J."/>
            <person name="Rosling A."/>
        </authorList>
    </citation>
    <scope>NUCLEOTIDE SEQUENCE</scope>
    <source>
        <strain evidence="15">Wild A</strain>
    </source>
</reference>